<dbReference type="InterPro" id="IPR032466">
    <property type="entry name" value="Metal_Hydrolase"/>
</dbReference>
<dbReference type="OrthoDB" id="9811399at2"/>
<dbReference type="PANTHER" id="PTHR22642">
    <property type="entry name" value="IMIDAZOLONEPROPIONASE"/>
    <property type="match status" value="1"/>
</dbReference>
<evidence type="ECO:0000313" key="3">
    <source>
        <dbReference type="Proteomes" id="UP000183974"/>
    </source>
</evidence>
<gene>
    <name evidence="2" type="ORF">SAMN05444398_102340</name>
</gene>
<dbReference type="InterPro" id="IPR018228">
    <property type="entry name" value="DNase_TatD-rel_CS"/>
</dbReference>
<dbReference type="EMBL" id="FRBR01000002">
    <property type="protein sequence ID" value="SHL42373.1"/>
    <property type="molecule type" value="Genomic_DNA"/>
</dbReference>
<dbReference type="Gene3D" id="3.20.20.140">
    <property type="entry name" value="Metal-dependent hydrolases"/>
    <property type="match status" value="1"/>
</dbReference>
<evidence type="ECO:0000313" key="2">
    <source>
        <dbReference type="EMBL" id="SHL42373.1"/>
    </source>
</evidence>
<protein>
    <recommendedName>
        <fullName evidence="1">Amidohydrolase 3 domain-containing protein</fullName>
    </recommendedName>
</protein>
<dbReference type="PANTHER" id="PTHR22642:SF2">
    <property type="entry name" value="PROTEIN LONG AFTER FAR-RED 3"/>
    <property type="match status" value="1"/>
</dbReference>
<dbReference type="RefSeq" id="WP_073034023.1">
    <property type="nucleotide sequence ID" value="NZ_BMLR01000002.1"/>
</dbReference>
<dbReference type="CDD" id="cd01300">
    <property type="entry name" value="YtcJ_like"/>
    <property type="match status" value="1"/>
</dbReference>
<dbReference type="Proteomes" id="UP000183974">
    <property type="component" value="Unassembled WGS sequence"/>
</dbReference>
<dbReference type="Gene3D" id="2.30.40.10">
    <property type="entry name" value="Urease, subunit C, domain 1"/>
    <property type="match status" value="1"/>
</dbReference>
<organism evidence="2 3">
    <name type="scientific">Roseovarius pacificus</name>
    <dbReference type="NCBI Taxonomy" id="337701"/>
    <lineage>
        <taxon>Bacteria</taxon>
        <taxon>Pseudomonadati</taxon>
        <taxon>Pseudomonadota</taxon>
        <taxon>Alphaproteobacteria</taxon>
        <taxon>Rhodobacterales</taxon>
        <taxon>Roseobacteraceae</taxon>
        <taxon>Roseovarius</taxon>
    </lineage>
</organism>
<evidence type="ECO:0000259" key="1">
    <source>
        <dbReference type="Pfam" id="PF07969"/>
    </source>
</evidence>
<dbReference type="InterPro" id="IPR011059">
    <property type="entry name" value="Metal-dep_hydrolase_composite"/>
</dbReference>
<feature type="domain" description="Amidohydrolase 3" evidence="1">
    <location>
        <begin position="52"/>
        <end position="538"/>
    </location>
</feature>
<dbReference type="SUPFAM" id="SSF51556">
    <property type="entry name" value="Metallo-dependent hydrolases"/>
    <property type="match status" value="1"/>
</dbReference>
<reference evidence="2 3" key="1">
    <citation type="submission" date="2016-11" db="EMBL/GenBank/DDBJ databases">
        <authorList>
            <person name="Jaros S."/>
            <person name="Januszkiewicz K."/>
            <person name="Wedrychowicz H."/>
        </authorList>
    </citation>
    <scope>NUCLEOTIDE SEQUENCE [LARGE SCALE GENOMIC DNA]</scope>
    <source>
        <strain evidence="2 3">DSM 29589</strain>
    </source>
</reference>
<dbReference type="Gene3D" id="3.10.310.70">
    <property type="match status" value="1"/>
</dbReference>
<dbReference type="InterPro" id="IPR013108">
    <property type="entry name" value="Amidohydro_3"/>
</dbReference>
<dbReference type="STRING" id="337701.SAMN05444398_102340"/>
<name>A0A1M7AHU2_9RHOB</name>
<keyword evidence="3" id="KW-1185">Reference proteome</keyword>
<dbReference type="SUPFAM" id="SSF51338">
    <property type="entry name" value="Composite domain of metallo-dependent hydrolases"/>
    <property type="match status" value="1"/>
</dbReference>
<dbReference type="Pfam" id="PF07969">
    <property type="entry name" value="Amidohydro_3"/>
    <property type="match status" value="1"/>
</dbReference>
<accession>A0A1M7AHU2</accession>
<dbReference type="GO" id="GO:0016810">
    <property type="term" value="F:hydrolase activity, acting on carbon-nitrogen (but not peptide) bonds"/>
    <property type="evidence" value="ECO:0007669"/>
    <property type="project" value="InterPro"/>
</dbReference>
<sequence>MEISPIDTIVINGKIATMQAPGEFIEAMAVSNGWIVATGSSTEIRDLAPRAQVIDCRGRTVVPGFIDSHCHPDMHGARLGRWCDLSQGPDTLPGLLKLVRDKTQGTPQDAWFVGFGYDDLRLGGYPTRDELDNAAGGRPAFLYRRDAHLGFANSAALKKVGFDHDAPDPPFGRIDRHPETGQATGLLRETAAHAVVNLCQSEFTTEDFMSGLERVFADFATYGVTSVHNALASTQGIEAYQQMREAGHLHMRVGLLASGREDELIDAIIRSGWRTGFGDEWIRLTGVEWCPDCSTSGRTAAYYDPYVGEKIIGEPDENRGMLLYEAGDFNQRVLRAHKAGLLVGADGVGDRGIDFVLDAYEHALDHHPVKDHRLRVEHCCNVTPAILNRLSRLKVICSSATGFAYDLGDAYIRNRGADAMRYMWPHRTMIDAGIIAPGHSDSPVCHPNPMRGIHAMVNRRSSTGGDLYADEAVTVFEALQAYTILGAYAGKEENIKGMLTIGRLADFAVLEDDIFTCPHPRIAEMRVAETYIGGQRIFSRSETA</sequence>
<dbReference type="AlphaFoldDB" id="A0A1M7AHU2"/>
<dbReference type="InterPro" id="IPR033932">
    <property type="entry name" value="YtcJ-like"/>
</dbReference>
<dbReference type="PROSITE" id="PS01137">
    <property type="entry name" value="TATD_1"/>
    <property type="match status" value="1"/>
</dbReference>
<proteinExistence type="predicted"/>